<dbReference type="OrthoDB" id="9809908at2"/>
<dbReference type="AlphaFoldDB" id="A0A316L0I6"/>
<accession>A0A316L0I6</accession>
<sequence length="368" mass="41948">MLKQLIQSYKNLPIAFGKMGVAMFIVSSFFIAKEYTGHLVNDYNFPFSWLFICLKIIINYALWLVLAPWIESISKKIYIRRKSLTQWIGIVGSILILSLFHRALATKLYDVTYYADTGYMKEFFGPNGIVALAVGSFSSLIELLVIIAVFVAADYQRQYLKNQQALINAQISTLQMQLHPHFLFNTLHSISSMIDIDTGKAQKMLTKVGALLRNLLENEMEQMTTIENEMEFIQHYLDLEQIRYSDKMHIEYLVPEEVLNAEIPNMLLQPLIENAIKYGMVPSTKVGKITIKIEKLKTTTKGEETVMIQISNTLDEGRGPILEKGTGLGLKNIKKRLEGIYGGLFKFEFGHTNKGLYMATISLPFKMV</sequence>
<dbReference type="RefSeq" id="WP_109659263.1">
    <property type="nucleotide sequence ID" value="NZ_QGEG01000001.1"/>
</dbReference>
<dbReference type="EMBL" id="QGEG01000001">
    <property type="protein sequence ID" value="PWL39406.1"/>
    <property type="molecule type" value="Genomic_DNA"/>
</dbReference>
<dbReference type="InterPro" id="IPR036890">
    <property type="entry name" value="HATPase_C_sf"/>
</dbReference>
<evidence type="ECO:0000259" key="2">
    <source>
        <dbReference type="Pfam" id="PF06580"/>
    </source>
</evidence>
<dbReference type="Proteomes" id="UP000245762">
    <property type="component" value="Unassembled WGS sequence"/>
</dbReference>
<dbReference type="Pfam" id="PF06580">
    <property type="entry name" value="His_kinase"/>
    <property type="match status" value="1"/>
</dbReference>
<feature type="transmembrane region" description="Helical" evidence="1">
    <location>
        <begin position="47"/>
        <end position="66"/>
    </location>
</feature>
<keyword evidence="4" id="KW-1185">Reference proteome</keyword>
<evidence type="ECO:0000313" key="3">
    <source>
        <dbReference type="EMBL" id="PWL39406.1"/>
    </source>
</evidence>
<gene>
    <name evidence="3" type="ORF">DKG77_00780</name>
</gene>
<dbReference type="GO" id="GO:0016020">
    <property type="term" value="C:membrane"/>
    <property type="evidence" value="ECO:0007669"/>
    <property type="project" value="InterPro"/>
</dbReference>
<dbReference type="PANTHER" id="PTHR34220">
    <property type="entry name" value="SENSOR HISTIDINE KINASE YPDA"/>
    <property type="match status" value="1"/>
</dbReference>
<feature type="domain" description="Signal transduction histidine kinase internal region" evidence="2">
    <location>
        <begin position="169"/>
        <end position="247"/>
    </location>
</feature>
<dbReference type="GO" id="GO:0000155">
    <property type="term" value="F:phosphorelay sensor kinase activity"/>
    <property type="evidence" value="ECO:0007669"/>
    <property type="project" value="InterPro"/>
</dbReference>
<protein>
    <recommendedName>
        <fullName evidence="2">Signal transduction histidine kinase internal region domain-containing protein</fullName>
    </recommendedName>
</protein>
<evidence type="ECO:0000256" key="1">
    <source>
        <dbReference type="SAM" id="Phobius"/>
    </source>
</evidence>
<keyword evidence="1" id="KW-1133">Transmembrane helix</keyword>
<name>A0A316L0I6_9FLAO</name>
<organism evidence="3 4">
    <name type="scientific">Flagellimonas aquimarina</name>
    <dbReference type="NCBI Taxonomy" id="2201895"/>
    <lineage>
        <taxon>Bacteria</taxon>
        <taxon>Pseudomonadati</taxon>
        <taxon>Bacteroidota</taxon>
        <taxon>Flavobacteriia</taxon>
        <taxon>Flavobacteriales</taxon>
        <taxon>Flavobacteriaceae</taxon>
        <taxon>Flagellimonas</taxon>
    </lineage>
</organism>
<dbReference type="Gene3D" id="3.30.565.10">
    <property type="entry name" value="Histidine kinase-like ATPase, C-terminal domain"/>
    <property type="match status" value="1"/>
</dbReference>
<feature type="transmembrane region" description="Helical" evidence="1">
    <location>
        <begin position="87"/>
        <end position="109"/>
    </location>
</feature>
<dbReference type="InterPro" id="IPR010559">
    <property type="entry name" value="Sig_transdc_His_kin_internal"/>
</dbReference>
<feature type="transmembrane region" description="Helical" evidence="1">
    <location>
        <begin position="12"/>
        <end position="32"/>
    </location>
</feature>
<dbReference type="InterPro" id="IPR050640">
    <property type="entry name" value="Bact_2-comp_sensor_kinase"/>
</dbReference>
<evidence type="ECO:0000313" key="4">
    <source>
        <dbReference type="Proteomes" id="UP000245762"/>
    </source>
</evidence>
<keyword evidence="1" id="KW-0472">Membrane</keyword>
<dbReference type="SUPFAM" id="SSF55874">
    <property type="entry name" value="ATPase domain of HSP90 chaperone/DNA topoisomerase II/histidine kinase"/>
    <property type="match status" value="1"/>
</dbReference>
<reference evidence="3 4" key="1">
    <citation type="submission" date="2018-05" db="EMBL/GenBank/DDBJ databases">
        <title>Complete genome sequence of Flagellimonas aquimarina ECD12 isolated from seaweed Ecklonia cava.</title>
        <authorList>
            <person name="Choi S."/>
            <person name="Seong C."/>
        </authorList>
    </citation>
    <scope>NUCLEOTIDE SEQUENCE [LARGE SCALE GENOMIC DNA]</scope>
    <source>
        <strain evidence="3 4">ECD12</strain>
    </source>
</reference>
<dbReference type="PANTHER" id="PTHR34220:SF7">
    <property type="entry name" value="SENSOR HISTIDINE KINASE YPDA"/>
    <property type="match status" value="1"/>
</dbReference>
<keyword evidence="1" id="KW-0812">Transmembrane</keyword>
<proteinExistence type="predicted"/>
<comment type="caution">
    <text evidence="3">The sequence shown here is derived from an EMBL/GenBank/DDBJ whole genome shotgun (WGS) entry which is preliminary data.</text>
</comment>
<feature type="transmembrane region" description="Helical" evidence="1">
    <location>
        <begin position="129"/>
        <end position="153"/>
    </location>
</feature>